<protein>
    <recommendedName>
        <fullName evidence="7">Peptidase S54 rhomboid domain-containing protein</fullName>
    </recommendedName>
</protein>
<dbReference type="AlphaFoldDB" id="D7FK43"/>
<sequence length="269" mass="28833">MMALGAAHVMMMASDDDDADSSQPESTLRGGYRRRSVFGRRPVQRRQAGGSGGQGGITATNVLLALNAIVYLFQMRYPAITKAGWKMAPAITQQGQWYRLLTPIVLHGSFTHLAVNSMSFSSVGPVVERVMGKAKFVTVYTLAGIAGNVLSCIVNPRTPSVGASGAIFGMVGAWGAFCLMNETVLGRNNSQRALRNVAQTVMINVVYGMGSSQIDNMGHLGGFLGGAAMTFLIGPRFKRRLNPYTGQPYIVDESFKLGWPRLGESPPAP</sequence>
<keyword evidence="9" id="KW-1185">Reference proteome</keyword>
<dbReference type="STRING" id="2880.D7FK43"/>
<keyword evidence="2 6" id="KW-0812">Transmembrane</keyword>
<evidence type="ECO:0000256" key="3">
    <source>
        <dbReference type="ARBA" id="ARBA00022989"/>
    </source>
</evidence>
<dbReference type="OrthoDB" id="418595at2759"/>
<feature type="domain" description="Peptidase S54 rhomboid" evidence="7">
    <location>
        <begin position="94"/>
        <end position="235"/>
    </location>
</feature>
<organism evidence="8 9">
    <name type="scientific">Ectocarpus siliculosus</name>
    <name type="common">Brown alga</name>
    <name type="synonym">Conferva siliculosa</name>
    <dbReference type="NCBI Taxonomy" id="2880"/>
    <lineage>
        <taxon>Eukaryota</taxon>
        <taxon>Sar</taxon>
        <taxon>Stramenopiles</taxon>
        <taxon>Ochrophyta</taxon>
        <taxon>PX clade</taxon>
        <taxon>Phaeophyceae</taxon>
        <taxon>Ectocarpales</taxon>
        <taxon>Ectocarpaceae</taxon>
        <taxon>Ectocarpus</taxon>
    </lineage>
</organism>
<feature type="transmembrane region" description="Helical" evidence="6">
    <location>
        <begin position="136"/>
        <end position="156"/>
    </location>
</feature>
<feature type="transmembrane region" description="Helical" evidence="6">
    <location>
        <begin position="162"/>
        <end position="181"/>
    </location>
</feature>
<dbReference type="Proteomes" id="UP000002630">
    <property type="component" value="Linkage Group LG22"/>
</dbReference>
<dbReference type="EMBL" id="FN649747">
    <property type="protein sequence ID" value="CBJ29253.1"/>
    <property type="molecule type" value="Genomic_DNA"/>
</dbReference>
<dbReference type="FunCoup" id="D7FK43">
    <property type="interactions" value="1"/>
</dbReference>
<dbReference type="SUPFAM" id="SSF144091">
    <property type="entry name" value="Rhomboid-like"/>
    <property type="match status" value="1"/>
</dbReference>
<evidence type="ECO:0000256" key="5">
    <source>
        <dbReference type="SAM" id="MobiDB-lite"/>
    </source>
</evidence>
<evidence type="ECO:0000256" key="1">
    <source>
        <dbReference type="ARBA" id="ARBA00004141"/>
    </source>
</evidence>
<dbReference type="MEROPS" id="S54.014"/>
<evidence type="ECO:0000256" key="4">
    <source>
        <dbReference type="ARBA" id="ARBA00023136"/>
    </source>
</evidence>
<feature type="transmembrane region" description="Helical" evidence="6">
    <location>
        <begin position="55"/>
        <end position="77"/>
    </location>
</feature>
<evidence type="ECO:0000259" key="7">
    <source>
        <dbReference type="Pfam" id="PF01694"/>
    </source>
</evidence>
<dbReference type="eggNOG" id="KOG2289">
    <property type="taxonomic scope" value="Eukaryota"/>
</dbReference>
<evidence type="ECO:0000256" key="6">
    <source>
        <dbReference type="SAM" id="Phobius"/>
    </source>
</evidence>
<reference evidence="8 9" key="1">
    <citation type="journal article" date="2010" name="Nature">
        <title>The Ectocarpus genome and the independent evolution of multicellularity in brown algae.</title>
        <authorList>
            <person name="Cock J.M."/>
            <person name="Sterck L."/>
            <person name="Rouze P."/>
            <person name="Scornet D."/>
            <person name="Allen A.E."/>
            <person name="Amoutzias G."/>
            <person name="Anthouard V."/>
            <person name="Artiguenave F."/>
            <person name="Aury J.M."/>
            <person name="Badger J.H."/>
            <person name="Beszteri B."/>
            <person name="Billiau K."/>
            <person name="Bonnet E."/>
            <person name="Bothwell J.H."/>
            <person name="Bowler C."/>
            <person name="Boyen C."/>
            <person name="Brownlee C."/>
            <person name="Carrano C.J."/>
            <person name="Charrier B."/>
            <person name="Cho G.Y."/>
            <person name="Coelho S.M."/>
            <person name="Collen J."/>
            <person name="Corre E."/>
            <person name="Da Silva C."/>
            <person name="Delage L."/>
            <person name="Delaroque N."/>
            <person name="Dittami S.M."/>
            <person name="Doulbeau S."/>
            <person name="Elias M."/>
            <person name="Farnham G."/>
            <person name="Gachon C.M."/>
            <person name="Gschloessl B."/>
            <person name="Heesch S."/>
            <person name="Jabbari K."/>
            <person name="Jubin C."/>
            <person name="Kawai H."/>
            <person name="Kimura K."/>
            <person name="Kloareg B."/>
            <person name="Kupper F.C."/>
            <person name="Lang D."/>
            <person name="Le Bail A."/>
            <person name="Leblanc C."/>
            <person name="Lerouge P."/>
            <person name="Lohr M."/>
            <person name="Lopez P.J."/>
            <person name="Martens C."/>
            <person name="Maumus F."/>
            <person name="Michel G."/>
            <person name="Miranda-Saavedra D."/>
            <person name="Morales J."/>
            <person name="Moreau H."/>
            <person name="Motomura T."/>
            <person name="Nagasato C."/>
            <person name="Napoli C.A."/>
            <person name="Nelson D.R."/>
            <person name="Nyvall-Collen P."/>
            <person name="Peters A.F."/>
            <person name="Pommier C."/>
            <person name="Potin P."/>
            <person name="Poulain J."/>
            <person name="Quesneville H."/>
            <person name="Read B."/>
            <person name="Rensing S.A."/>
            <person name="Ritter A."/>
            <person name="Rousvoal S."/>
            <person name="Samanta M."/>
            <person name="Samson G."/>
            <person name="Schroeder D.C."/>
            <person name="Segurens B."/>
            <person name="Strittmatter M."/>
            <person name="Tonon T."/>
            <person name="Tregear J.W."/>
            <person name="Valentin K."/>
            <person name="von Dassow P."/>
            <person name="Yamagishi T."/>
            <person name="Van de Peer Y."/>
            <person name="Wincker P."/>
        </authorList>
    </citation>
    <scope>NUCLEOTIDE SEQUENCE [LARGE SCALE GENOMIC DNA]</scope>
    <source>
        <strain evidence="9">Ec32 / CCAP1310/4</strain>
    </source>
</reference>
<dbReference type="GO" id="GO:0004252">
    <property type="term" value="F:serine-type endopeptidase activity"/>
    <property type="evidence" value="ECO:0007669"/>
    <property type="project" value="InterPro"/>
</dbReference>
<dbReference type="PANTHER" id="PTHR43731:SF26">
    <property type="entry name" value="RHOMBOID-LIKE PROTEIN 10, CHLOROPLASTIC"/>
    <property type="match status" value="1"/>
</dbReference>
<dbReference type="Gene3D" id="1.20.1540.10">
    <property type="entry name" value="Rhomboid-like"/>
    <property type="match status" value="1"/>
</dbReference>
<accession>D7FK43</accession>
<dbReference type="InterPro" id="IPR035952">
    <property type="entry name" value="Rhomboid-like_sf"/>
</dbReference>
<dbReference type="InParanoid" id="D7FK43"/>
<dbReference type="OMA" id="LFHLTDR"/>
<evidence type="ECO:0000256" key="2">
    <source>
        <dbReference type="ARBA" id="ARBA00022692"/>
    </source>
</evidence>
<dbReference type="InterPro" id="IPR022764">
    <property type="entry name" value="Peptidase_S54_rhomboid_dom"/>
</dbReference>
<feature type="region of interest" description="Disordered" evidence="5">
    <location>
        <begin position="14"/>
        <end position="34"/>
    </location>
</feature>
<evidence type="ECO:0000313" key="8">
    <source>
        <dbReference type="EMBL" id="CBJ29253.1"/>
    </source>
</evidence>
<comment type="subcellular location">
    <subcellularLocation>
        <location evidence="1">Membrane</location>
        <topology evidence="1">Multi-pass membrane protein</topology>
    </subcellularLocation>
</comment>
<dbReference type="EMBL" id="FN648001">
    <property type="protein sequence ID" value="CBJ29253.1"/>
    <property type="molecule type" value="Genomic_DNA"/>
</dbReference>
<dbReference type="GO" id="GO:0016020">
    <property type="term" value="C:membrane"/>
    <property type="evidence" value="ECO:0007669"/>
    <property type="project" value="UniProtKB-SubCell"/>
</dbReference>
<proteinExistence type="predicted"/>
<dbReference type="Pfam" id="PF01694">
    <property type="entry name" value="Rhomboid"/>
    <property type="match status" value="1"/>
</dbReference>
<keyword evidence="4 6" id="KW-0472">Membrane</keyword>
<keyword evidence="3 6" id="KW-1133">Transmembrane helix</keyword>
<dbReference type="InterPro" id="IPR050925">
    <property type="entry name" value="Rhomboid_protease_S54"/>
</dbReference>
<evidence type="ECO:0000313" key="9">
    <source>
        <dbReference type="Proteomes" id="UP000002630"/>
    </source>
</evidence>
<name>D7FK43_ECTSI</name>
<gene>
    <name evidence="8" type="ORF">Esi_0140_0044</name>
</gene>
<dbReference type="PANTHER" id="PTHR43731">
    <property type="entry name" value="RHOMBOID PROTEASE"/>
    <property type="match status" value="1"/>
</dbReference>